<proteinExistence type="predicted"/>
<dbReference type="PANTHER" id="PTHR48098:SF3">
    <property type="entry name" value="IRON(III) ENTEROBACTIN ESTERASE"/>
    <property type="match status" value="1"/>
</dbReference>
<dbReference type="InterPro" id="IPR000801">
    <property type="entry name" value="Esterase-like"/>
</dbReference>
<dbReference type="SUPFAM" id="SSF53474">
    <property type="entry name" value="alpha/beta-Hydrolases"/>
    <property type="match status" value="1"/>
</dbReference>
<organism evidence="1 2">
    <name type="scientific">Exophiala mesophila</name>
    <name type="common">Black yeast-like fungus</name>
    <dbReference type="NCBI Taxonomy" id="212818"/>
    <lineage>
        <taxon>Eukaryota</taxon>
        <taxon>Fungi</taxon>
        <taxon>Dikarya</taxon>
        <taxon>Ascomycota</taxon>
        <taxon>Pezizomycotina</taxon>
        <taxon>Eurotiomycetes</taxon>
        <taxon>Chaetothyriomycetidae</taxon>
        <taxon>Chaetothyriales</taxon>
        <taxon>Herpotrichiellaceae</taxon>
        <taxon>Exophiala</taxon>
    </lineage>
</organism>
<evidence type="ECO:0000313" key="1">
    <source>
        <dbReference type="EMBL" id="RVX73198.1"/>
    </source>
</evidence>
<dbReference type="InterPro" id="IPR029058">
    <property type="entry name" value="AB_hydrolase_fold"/>
</dbReference>
<evidence type="ECO:0008006" key="3">
    <source>
        <dbReference type="Google" id="ProtNLM"/>
    </source>
</evidence>
<protein>
    <recommendedName>
        <fullName evidence="3">Esterase</fullName>
    </recommendedName>
</protein>
<dbReference type="PANTHER" id="PTHR48098">
    <property type="entry name" value="ENTEROCHELIN ESTERASE-RELATED"/>
    <property type="match status" value="1"/>
</dbReference>
<comment type="caution">
    <text evidence="1">The sequence shown here is derived from an EMBL/GenBank/DDBJ whole genome shotgun (WGS) entry which is preliminary data.</text>
</comment>
<dbReference type="Proteomes" id="UP000288859">
    <property type="component" value="Unassembled WGS sequence"/>
</dbReference>
<name>A0A438NC27_EXOME</name>
<dbReference type="Gene3D" id="3.40.50.1820">
    <property type="entry name" value="alpha/beta hydrolase"/>
    <property type="match status" value="1"/>
</dbReference>
<sequence>MLLFACMSGHFTAIAVYAIVLASWFPLIARAQLEVVLSVEDGLIKDSIDGRIVVLFAPSGEDPLDDVEVDTSPNLFFGINVFNFSPDKTTVISGESGTNVTTGPFGYPNVSLSDVPSGRYSVQAFLNRYEKVTRSDGSSISVRFPCGDGAANINGFGSLFTSIVDVDVEDGTPKIELVFNNITAFPELAGSEIGGCYQGNFKDTKNLKHVKIRSEALSKFWGRDMYVGAKILLPPGYDAADKKTRYPVIYQQGHWPSSGGPFRYPTAAFSYEWDAGMTNATEDSAGRPTPKVILVNFRHESPYYDDSYAVNTANIGPYGDAINDELIPHLDSVFNTIAEPYARIQTGGSTGGWVSAASVIFRPDLFGAAFSSYPDSMDFHRHQDIELYTAKNAYISADGSATPSIREFDDDGNEIILATVAQENHWELTFGTSSRSSLQWDVWNAVFGVQGLNGYPLEPWNKVTGEIYPEAVKYWKHFDLADYIISNWNSERKLGEVLRERLFIYVGTWDDYFLNEGVEEFQKRIEAMGGPAWANVTILPEKPHGGYYQDRKFWDYIELLYSWIEDHAPDGPTPLPASVTKPFSRGNTFSEVLEYGGHTAAVARQASPLIKARGFSKSGPVFEASVGRWDPGVTLEAQWFINGKPSGEEFEVDQGQVLKSVPTVESRNSFVQLYVTGRKAGYVDETRKSNSLPTIRKWVSSGWKSWSKPGS</sequence>
<accession>A0A438NC27</accession>
<reference evidence="1 2" key="1">
    <citation type="submission" date="2017-03" db="EMBL/GenBank/DDBJ databases">
        <title>Genomes of endolithic fungi from Antarctica.</title>
        <authorList>
            <person name="Coleine C."/>
            <person name="Masonjones S."/>
            <person name="Stajich J.E."/>
        </authorList>
    </citation>
    <scope>NUCLEOTIDE SEQUENCE [LARGE SCALE GENOMIC DNA]</scope>
    <source>
        <strain evidence="1 2">CCFEE 6314</strain>
    </source>
</reference>
<evidence type="ECO:0000313" key="2">
    <source>
        <dbReference type="Proteomes" id="UP000288859"/>
    </source>
</evidence>
<dbReference type="Pfam" id="PF00756">
    <property type="entry name" value="Esterase"/>
    <property type="match status" value="1"/>
</dbReference>
<dbReference type="InterPro" id="IPR050583">
    <property type="entry name" value="Mycobacterial_A85_antigen"/>
</dbReference>
<gene>
    <name evidence="1" type="ORF">B0A52_02325</name>
</gene>
<dbReference type="AlphaFoldDB" id="A0A438NC27"/>
<dbReference type="OrthoDB" id="184793at2759"/>
<dbReference type="EMBL" id="NAJM01000009">
    <property type="protein sequence ID" value="RVX73198.1"/>
    <property type="molecule type" value="Genomic_DNA"/>
</dbReference>
<dbReference type="VEuPathDB" id="FungiDB:PV10_08094"/>